<sequence>MDSVMIKKIGDMFRRAHNRTFRGFEKESNLVWKGPFRFIQAADPQFGLIDEFKYVNWDGPIDKAIRQSIEYKSRGAAVWDDEINLCKLAIEQWNRMIPKPKFVVVCGDLVNDFPGERQRSDQLNDFIETFSKIDQSIPLVLLPGNHDLLNQPTPKTVADYCSKFGDDYFSFWVDGVMFMVINVQYYKDSTKTQQLAKEHDYWIDCQLKDIRNEKNNYKHVIVFQHIPWFTHHIDEPDDSIFNIAMEERKRMIKKFSSNGIRAIFAGHYHRNSCGRYEDLEIVVTSAMGAQIGNSGDKSGYRIVDVDVDSIKHQYVSIE</sequence>
<accession>A0A9Q0RLK2</accession>
<dbReference type="InterPro" id="IPR029052">
    <property type="entry name" value="Metallo-depent_PP-like"/>
</dbReference>
<dbReference type="InterPro" id="IPR004843">
    <property type="entry name" value="Calcineurin-like_PHP"/>
</dbReference>
<comment type="caution">
    <text evidence="2">The sequence shown here is derived from an EMBL/GenBank/DDBJ whole genome shotgun (WGS) entry which is preliminary data.</text>
</comment>
<dbReference type="Pfam" id="PF00149">
    <property type="entry name" value="Metallophos"/>
    <property type="match status" value="1"/>
</dbReference>
<evidence type="ECO:0000313" key="3">
    <source>
        <dbReference type="Proteomes" id="UP001142055"/>
    </source>
</evidence>
<evidence type="ECO:0000313" key="2">
    <source>
        <dbReference type="EMBL" id="KAJ6220418.1"/>
    </source>
</evidence>
<gene>
    <name evidence="2" type="ORF">RDWZM_006230</name>
</gene>
<dbReference type="SUPFAM" id="SSF56300">
    <property type="entry name" value="Metallo-dependent phosphatases"/>
    <property type="match status" value="1"/>
</dbReference>
<keyword evidence="3" id="KW-1185">Reference proteome</keyword>
<evidence type="ECO:0000259" key="1">
    <source>
        <dbReference type="Pfam" id="PF00149"/>
    </source>
</evidence>
<dbReference type="EMBL" id="JAPWDV010000002">
    <property type="protein sequence ID" value="KAJ6220418.1"/>
    <property type="molecule type" value="Genomic_DNA"/>
</dbReference>
<dbReference type="PANTHER" id="PTHR43143:SF1">
    <property type="entry name" value="SERINE_THREONINE-PROTEIN PHOSPHATASE CPPED1"/>
    <property type="match status" value="1"/>
</dbReference>
<dbReference type="Gene3D" id="3.60.21.10">
    <property type="match status" value="1"/>
</dbReference>
<reference evidence="2" key="1">
    <citation type="submission" date="2022-12" db="EMBL/GenBank/DDBJ databases">
        <title>Genome assemblies of Blomia tropicalis.</title>
        <authorList>
            <person name="Cui Y."/>
        </authorList>
    </citation>
    <scope>NUCLEOTIDE SEQUENCE</scope>
    <source>
        <tissue evidence="2">Adult mites</tissue>
    </source>
</reference>
<organism evidence="2 3">
    <name type="scientific">Blomia tropicalis</name>
    <name type="common">Mite</name>
    <dbReference type="NCBI Taxonomy" id="40697"/>
    <lineage>
        <taxon>Eukaryota</taxon>
        <taxon>Metazoa</taxon>
        <taxon>Ecdysozoa</taxon>
        <taxon>Arthropoda</taxon>
        <taxon>Chelicerata</taxon>
        <taxon>Arachnida</taxon>
        <taxon>Acari</taxon>
        <taxon>Acariformes</taxon>
        <taxon>Sarcoptiformes</taxon>
        <taxon>Astigmata</taxon>
        <taxon>Glycyphagoidea</taxon>
        <taxon>Echimyopodidae</taxon>
        <taxon>Blomia</taxon>
    </lineage>
</organism>
<dbReference type="AlphaFoldDB" id="A0A9Q0RLK2"/>
<dbReference type="InterPro" id="IPR051918">
    <property type="entry name" value="STPP_CPPED1"/>
</dbReference>
<protein>
    <recommendedName>
        <fullName evidence="1">Calcineurin-like phosphoesterase domain-containing protein</fullName>
    </recommendedName>
</protein>
<dbReference type="GO" id="GO:0016787">
    <property type="term" value="F:hydrolase activity"/>
    <property type="evidence" value="ECO:0007669"/>
    <property type="project" value="InterPro"/>
</dbReference>
<dbReference type="OMA" id="NEPTHET"/>
<feature type="domain" description="Calcineurin-like phosphoesterase" evidence="1">
    <location>
        <begin position="95"/>
        <end position="270"/>
    </location>
</feature>
<dbReference type="PANTHER" id="PTHR43143">
    <property type="entry name" value="METALLOPHOSPHOESTERASE, CALCINEURIN SUPERFAMILY"/>
    <property type="match status" value="1"/>
</dbReference>
<dbReference type="Proteomes" id="UP001142055">
    <property type="component" value="Chromosome 2"/>
</dbReference>
<name>A0A9Q0RLK2_BLOTA</name>
<proteinExistence type="predicted"/>